<dbReference type="Proteomes" id="UP000243205">
    <property type="component" value="Unassembled WGS sequence"/>
</dbReference>
<dbReference type="EMBL" id="FNAQ01000003">
    <property type="protein sequence ID" value="SDE09704.1"/>
    <property type="molecule type" value="Genomic_DNA"/>
</dbReference>
<keyword evidence="6" id="KW-1185">Reference proteome</keyword>
<keyword evidence="3" id="KW-1133">Transmembrane helix</keyword>
<comment type="catalytic activity">
    <reaction evidence="2">
        <text>2 GTP = 3',3'-c-di-GMP + 2 diphosphate</text>
        <dbReference type="Rhea" id="RHEA:24898"/>
        <dbReference type="ChEBI" id="CHEBI:33019"/>
        <dbReference type="ChEBI" id="CHEBI:37565"/>
        <dbReference type="ChEBI" id="CHEBI:58805"/>
        <dbReference type="EC" id="2.7.7.65"/>
    </reaction>
</comment>
<protein>
    <recommendedName>
        <fullName evidence="1">diguanylate cyclase</fullName>
        <ecNumber evidence="1">2.7.7.65</ecNumber>
    </recommendedName>
</protein>
<evidence type="ECO:0000313" key="5">
    <source>
        <dbReference type="EMBL" id="SDE09704.1"/>
    </source>
</evidence>
<proteinExistence type="predicted"/>
<gene>
    <name evidence="5" type="ORF">SAMN05661003_103265</name>
</gene>
<dbReference type="FunFam" id="3.30.70.270:FF:000001">
    <property type="entry name" value="Diguanylate cyclase domain protein"/>
    <property type="match status" value="1"/>
</dbReference>
<dbReference type="AlphaFoldDB" id="A0A1G7A484"/>
<evidence type="ECO:0000259" key="4">
    <source>
        <dbReference type="PROSITE" id="PS50887"/>
    </source>
</evidence>
<reference evidence="6" key="1">
    <citation type="submission" date="2016-10" db="EMBL/GenBank/DDBJ databases">
        <authorList>
            <person name="Varghese N."/>
            <person name="Submissions S."/>
        </authorList>
    </citation>
    <scope>NUCLEOTIDE SEQUENCE [LARGE SCALE GENOMIC DNA]</scope>
    <source>
        <strain evidence="6">DSM 8987</strain>
    </source>
</reference>
<evidence type="ECO:0000313" key="6">
    <source>
        <dbReference type="Proteomes" id="UP000243205"/>
    </source>
</evidence>
<dbReference type="PANTHER" id="PTHR45138">
    <property type="entry name" value="REGULATORY COMPONENTS OF SENSORY TRANSDUCTION SYSTEM"/>
    <property type="match status" value="1"/>
</dbReference>
<evidence type="ECO:0000256" key="2">
    <source>
        <dbReference type="ARBA" id="ARBA00034247"/>
    </source>
</evidence>
<dbReference type="InterPro" id="IPR001638">
    <property type="entry name" value="Solute-binding_3/MltF_N"/>
</dbReference>
<dbReference type="CDD" id="cd13708">
    <property type="entry name" value="PBP2_BvgS_like_1"/>
    <property type="match status" value="1"/>
</dbReference>
<dbReference type="GO" id="GO:0052621">
    <property type="term" value="F:diguanylate cyclase activity"/>
    <property type="evidence" value="ECO:0007669"/>
    <property type="project" value="UniProtKB-EC"/>
</dbReference>
<keyword evidence="3" id="KW-0472">Membrane</keyword>
<evidence type="ECO:0000256" key="1">
    <source>
        <dbReference type="ARBA" id="ARBA00012528"/>
    </source>
</evidence>
<dbReference type="OrthoDB" id="9813903at2"/>
<dbReference type="PROSITE" id="PS50887">
    <property type="entry name" value="GGDEF"/>
    <property type="match status" value="1"/>
</dbReference>
<dbReference type="Gene3D" id="3.40.190.10">
    <property type="entry name" value="Periplasmic binding protein-like II"/>
    <property type="match status" value="4"/>
</dbReference>
<dbReference type="InterPro" id="IPR050469">
    <property type="entry name" value="Diguanylate_Cyclase"/>
</dbReference>
<dbReference type="SUPFAM" id="SSF53850">
    <property type="entry name" value="Periplasmic binding protein-like II"/>
    <property type="match status" value="2"/>
</dbReference>
<dbReference type="Gene3D" id="3.30.70.270">
    <property type="match status" value="1"/>
</dbReference>
<dbReference type="CDD" id="cd01007">
    <property type="entry name" value="PBP2_BvgS_HisK_like"/>
    <property type="match status" value="1"/>
</dbReference>
<dbReference type="STRING" id="57664.SAMN05661003_103265"/>
<dbReference type="SUPFAM" id="SSF55073">
    <property type="entry name" value="Nucleotide cyclase"/>
    <property type="match status" value="1"/>
</dbReference>
<name>A0A1G7A484_9BACT</name>
<dbReference type="InterPro" id="IPR043128">
    <property type="entry name" value="Rev_trsase/Diguanyl_cyclase"/>
</dbReference>
<dbReference type="SMART" id="SM00267">
    <property type="entry name" value="GGDEF"/>
    <property type="match status" value="1"/>
</dbReference>
<dbReference type="CDD" id="cd01949">
    <property type="entry name" value="GGDEF"/>
    <property type="match status" value="1"/>
</dbReference>
<dbReference type="SMART" id="SM00062">
    <property type="entry name" value="PBPb"/>
    <property type="match status" value="2"/>
</dbReference>
<evidence type="ECO:0000256" key="3">
    <source>
        <dbReference type="SAM" id="Phobius"/>
    </source>
</evidence>
<dbReference type="InterPro" id="IPR029787">
    <property type="entry name" value="Nucleotide_cyclase"/>
</dbReference>
<organism evidence="5 6">
    <name type="scientific">Desulfuromonas thiophila</name>
    <dbReference type="NCBI Taxonomy" id="57664"/>
    <lineage>
        <taxon>Bacteria</taxon>
        <taxon>Pseudomonadati</taxon>
        <taxon>Thermodesulfobacteriota</taxon>
        <taxon>Desulfuromonadia</taxon>
        <taxon>Desulfuromonadales</taxon>
        <taxon>Desulfuromonadaceae</taxon>
        <taxon>Desulfuromonas</taxon>
    </lineage>
</organism>
<dbReference type="Pfam" id="PF00497">
    <property type="entry name" value="SBP_bac_3"/>
    <property type="match status" value="2"/>
</dbReference>
<dbReference type="InterPro" id="IPR000160">
    <property type="entry name" value="GGDEF_dom"/>
</dbReference>
<accession>A0A1G7A484</accession>
<sequence length="746" mass="84315">MAAIPLFCIESTASRRRLPLFWWGLLLVGLLVRLLSLPAVAHAQPSSPDPLGLTAAERGFLQQNRLFEVHVEPDYMPFAYVENGQAKGFVVDLADLLAERLGIRFVYRTDHTWDQALEALRNRRIDLVLAMVDTPERRDYARFTTAVLNTYVGLATRRDDRRPKQLEDFAGRRLAVVAGYWHEAVLRTHYPRIELVRYPDHLRGLEALAAGTVDGLLSTDPVLTFHIRRHYLLNLESRPLVGDWFKTTREGIGVRRDYPLLVSALQKALDRIDETELNALRRRWLIDNGGANEGGLQLTLAQRRYLEELGEIRVAIAPDWMPLEGRDARGQHTGFSADYLALLQQLLQVPLRLLDTPSWADSVQALRDGRADLLPLAADTPSRRDALIFTRPYLDLPVVVATRDDALFIENAHQLVGRRLGAVRGYAVTELFRQRYPAIELVELASLAEGIDKVHRGELFGLVDTVAALGQAIARQGYKDVRISGQLDLQLHLGIGVRKDAPALRDILDRAVAELGPREGPRLYNKWVAVSYRSGVRPVVVLCTALVGVLVTGVFVYRNRRLRQLNLQLVQAHLLLEEKSRELERLSVTDRLTGLYNRLKIEETFDYEWRREKRYQQPLSLILLDLDHFKRVNDTYGHQQGDRVLCAVAAVLRGRARESDLVGRWGGEEYMIICPGTSLDEARFLALSLCRAIAGLDLAPLPPQTASFGVATVHPGDEQGEVFRRADRALYRAKEHGRNCVVAEYE</sequence>
<dbReference type="RefSeq" id="WP_092076946.1">
    <property type="nucleotide sequence ID" value="NZ_FNAQ01000003.1"/>
</dbReference>
<dbReference type="NCBIfam" id="TIGR00254">
    <property type="entry name" value="GGDEF"/>
    <property type="match status" value="1"/>
</dbReference>
<dbReference type="Pfam" id="PF00990">
    <property type="entry name" value="GGDEF"/>
    <property type="match status" value="1"/>
</dbReference>
<dbReference type="PANTHER" id="PTHR45138:SF9">
    <property type="entry name" value="DIGUANYLATE CYCLASE DGCM-RELATED"/>
    <property type="match status" value="1"/>
</dbReference>
<dbReference type="EC" id="2.7.7.65" evidence="1"/>
<keyword evidence="3" id="KW-0812">Transmembrane</keyword>
<feature type="transmembrane region" description="Helical" evidence="3">
    <location>
        <begin position="539"/>
        <end position="557"/>
    </location>
</feature>
<feature type="domain" description="GGDEF" evidence="4">
    <location>
        <begin position="617"/>
        <end position="746"/>
    </location>
</feature>